<keyword evidence="2" id="KW-0808">Transferase</keyword>
<keyword evidence="3" id="KW-1185">Reference proteome</keyword>
<evidence type="ECO:0000313" key="3">
    <source>
        <dbReference type="Proteomes" id="UP000256913"/>
    </source>
</evidence>
<name>A0A3D9ZPB9_9ACTN</name>
<gene>
    <name evidence="2" type="ORF">DFJ67_3800</name>
</gene>
<dbReference type="SUPFAM" id="SSF53756">
    <property type="entry name" value="UDP-Glycosyltransferase/glycogen phosphorylase"/>
    <property type="match status" value="1"/>
</dbReference>
<dbReference type="PANTHER" id="PTHR12526:SF636">
    <property type="entry name" value="BLL3647 PROTEIN"/>
    <property type="match status" value="1"/>
</dbReference>
<sequence>MRVALINEGTYPYAPGGVGTWCHQILNGLDGHAFHVVALTGHGGSRAPVYPVPPSVTAVDTYPVWDRPVSVSGRVARHRRRRAASAAAVLLCRGLLGDDPHSAGMFADGLRRLTELCGDGSHPLFGTELPEVLLDAWQASAGPSAGRPPLPRLSLRDARAAASLIEHAVRPLAYRTPRVDLCHPAAAGLPVLVALAAKWRAGTPFLLTEHGVYLRERYLEYGAALPVAVKTVLLRFYRALARLGYAEAELVAAVSRFNQRWELRHGAHPAKVVVVPNGVEPLRYPPLATEPTVPTIAWVGRIDPLKDLHTLIRAMRTIRDAEPLARLRLAGPVPETGRDYAASCLALIERLGLRAAVDLSGPVTSSRQAYADGHVVALSSISEGLPYTIIEAMMCGRPTVSTDVGGVSEVVGPAGLIVPPGDPVALGQACLALLADPERRRTLGALGRERALAHFTVDRMLAAYRQLYADVRSAAGTVAA</sequence>
<dbReference type="Pfam" id="PF11997">
    <property type="entry name" value="DUF3492"/>
    <property type="match status" value="1"/>
</dbReference>
<dbReference type="GO" id="GO:0016757">
    <property type="term" value="F:glycosyltransferase activity"/>
    <property type="evidence" value="ECO:0007669"/>
    <property type="project" value="TreeGrafter"/>
</dbReference>
<evidence type="ECO:0000259" key="1">
    <source>
        <dbReference type="Pfam" id="PF11997"/>
    </source>
</evidence>
<proteinExistence type="predicted"/>
<accession>A0A3D9ZPB9</accession>
<dbReference type="RefSeq" id="WP_116069186.1">
    <property type="nucleotide sequence ID" value="NZ_BONB01000060.1"/>
</dbReference>
<dbReference type="EMBL" id="QUMQ01000001">
    <property type="protein sequence ID" value="REF97793.1"/>
    <property type="molecule type" value="Genomic_DNA"/>
</dbReference>
<dbReference type="Gene3D" id="3.40.50.2000">
    <property type="entry name" value="Glycogen Phosphorylase B"/>
    <property type="match status" value="2"/>
</dbReference>
<dbReference type="OrthoDB" id="9772485at2"/>
<dbReference type="NCBIfam" id="NF038011">
    <property type="entry name" value="PelF"/>
    <property type="match status" value="1"/>
</dbReference>
<protein>
    <submittedName>
        <fullName evidence="2">Glycosyltransferase involved in cell wall biosynthesis</fullName>
    </submittedName>
</protein>
<dbReference type="InterPro" id="IPR047691">
    <property type="entry name" value="PelF-like"/>
</dbReference>
<feature type="domain" description="DUF3492" evidence="1">
    <location>
        <begin position="1"/>
        <end position="269"/>
    </location>
</feature>
<evidence type="ECO:0000313" key="2">
    <source>
        <dbReference type="EMBL" id="REF97793.1"/>
    </source>
</evidence>
<organism evidence="2 3">
    <name type="scientific">Asanoa ferruginea</name>
    <dbReference type="NCBI Taxonomy" id="53367"/>
    <lineage>
        <taxon>Bacteria</taxon>
        <taxon>Bacillati</taxon>
        <taxon>Actinomycetota</taxon>
        <taxon>Actinomycetes</taxon>
        <taxon>Micromonosporales</taxon>
        <taxon>Micromonosporaceae</taxon>
        <taxon>Asanoa</taxon>
    </lineage>
</organism>
<dbReference type="InterPro" id="IPR022622">
    <property type="entry name" value="DUF3492"/>
</dbReference>
<dbReference type="AlphaFoldDB" id="A0A3D9ZPB9"/>
<reference evidence="2 3" key="1">
    <citation type="submission" date="2018-08" db="EMBL/GenBank/DDBJ databases">
        <title>Sequencing the genomes of 1000 actinobacteria strains.</title>
        <authorList>
            <person name="Klenk H.-P."/>
        </authorList>
    </citation>
    <scope>NUCLEOTIDE SEQUENCE [LARGE SCALE GENOMIC DNA]</scope>
    <source>
        <strain evidence="2 3">DSM 44099</strain>
    </source>
</reference>
<dbReference type="Pfam" id="PF13692">
    <property type="entry name" value="Glyco_trans_1_4"/>
    <property type="match status" value="1"/>
</dbReference>
<comment type="caution">
    <text evidence="2">The sequence shown here is derived from an EMBL/GenBank/DDBJ whole genome shotgun (WGS) entry which is preliminary data.</text>
</comment>
<dbReference type="Proteomes" id="UP000256913">
    <property type="component" value="Unassembled WGS sequence"/>
</dbReference>
<dbReference type="PANTHER" id="PTHR12526">
    <property type="entry name" value="GLYCOSYLTRANSFERASE"/>
    <property type="match status" value="1"/>
</dbReference>